<evidence type="ECO:0000256" key="2">
    <source>
        <dbReference type="ARBA" id="ARBA00001911"/>
    </source>
</evidence>
<feature type="binding site" evidence="17">
    <location>
        <position position="155"/>
    </location>
    <ligand>
        <name>NAD(+)</name>
        <dbReference type="ChEBI" id="CHEBI:57540"/>
    </ligand>
</feature>
<feature type="binding site" evidence="17">
    <location>
        <begin position="109"/>
        <end position="113"/>
    </location>
    <ligand>
        <name>NAD(+)</name>
        <dbReference type="ChEBI" id="CHEBI:57540"/>
    </ligand>
</feature>
<evidence type="ECO:0000256" key="13">
    <source>
        <dbReference type="ARBA" id="ARBA00023027"/>
    </source>
</evidence>
<evidence type="ECO:0000256" key="1">
    <source>
        <dbReference type="ARBA" id="ARBA00001393"/>
    </source>
</evidence>
<evidence type="ECO:0000313" key="21">
    <source>
        <dbReference type="Proteomes" id="UP001431693"/>
    </source>
</evidence>
<dbReference type="NCBIfam" id="TIGR01357">
    <property type="entry name" value="aroB"/>
    <property type="match status" value="1"/>
</dbReference>
<evidence type="ECO:0000256" key="3">
    <source>
        <dbReference type="ARBA" id="ARBA00004496"/>
    </source>
</evidence>
<feature type="binding site" evidence="17">
    <location>
        <begin position="173"/>
        <end position="176"/>
    </location>
    <ligand>
        <name>NAD(+)</name>
        <dbReference type="ChEBI" id="CHEBI:57540"/>
    </ligand>
</feature>
<feature type="binding site" evidence="17">
    <location>
        <position position="146"/>
    </location>
    <ligand>
        <name>NAD(+)</name>
        <dbReference type="ChEBI" id="CHEBI:57540"/>
    </ligand>
</feature>
<keyword evidence="10 17" id="KW-0479">Metal-binding</keyword>
<gene>
    <name evidence="17 20" type="primary">aroB</name>
    <name evidence="20" type="ORF">QJ043_02135</name>
</gene>
<evidence type="ECO:0000259" key="19">
    <source>
        <dbReference type="Pfam" id="PF24621"/>
    </source>
</evidence>
<comment type="subcellular location">
    <subcellularLocation>
        <location evidence="3 17">Cytoplasm</location>
    </subcellularLocation>
</comment>
<dbReference type="GO" id="GO:0003856">
    <property type="term" value="F:3-dehydroquinate synthase activity"/>
    <property type="evidence" value="ECO:0007669"/>
    <property type="project" value="UniProtKB-EC"/>
</dbReference>
<dbReference type="InterPro" id="IPR050071">
    <property type="entry name" value="Dehydroquinate_synthase"/>
</dbReference>
<dbReference type="Gene3D" id="1.20.1090.10">
    <property type="entry name" value="Dehydroquinate synthase-like - alpha domain"/>
    <property type="match status" value="1"/>
</dbReference>
<feature type="binding site" evidence="17">
    <location>
        <position position="251"/>
    </location>
    <ligand>
        <name>Zn(2+)</name>
        <dbReference type="ChEBI" id="CHEBI:29105"/>
    </ligand>
</feature>
<dbReference type="PANTHER" id="PTHR43622">
    <property type="entry name" value="3-DEHYDROQUINATE SYNTHASE"/>
    <property type="match status" value="1"/>
</dbReference>
<keyword evidence="21" id="KW-1185">Reference proteome</keyword>
<evidence type="ECO:0000256" key="16">
    <source>
        <dbReference type="ARBA" id="ARBA00023285"/>
    </source>
</evidence>
<keyword evidence="8 17" id="KW-0963">Cytoplasm</keyword>
<evidence type="ECO:0000256" key="6">
    <source>
        <dbReference type="ARBA" id="ARBA00013031"/>
    </source>
</evidence>
<comment type="cofactor">
    <cofactor evidence="17">
        <name>Co(2+)</name>
        <dbReference type="ChEBI" id="CHEBI:48828"/>
    </cofactor>
    <cofactor evidence="17">
        <name>Zn(2+)</name>
        <dbReference type="ChEBI" id="CHEBI:29105"/>
    </cofactor>
    <text evidence="17">Binds 1 divalent metal cation per subunit. Can use either Co(2+) or Zn(2+).</text>
</comment>
<feature type="binding site" evidence="17">
    <location>
        <position position="188"/>
    </location>
    <ligand>
        <name>Zn(2+)</name>
        <dbReference type="ChEBI" id="CHEBI:29105"/>
    </ligand>
</feature>
<keyword evidence="11 17" id="KW-0547">Nucleotide-binding</keyword>
<dbReference type="Pfam" id="PF01761">
    <property type="entry name" value="DHQ_synthase"/>
    <property type="match status" value="1"/>
</dbReference>
<keyword evidence="9 17" id="KW-0028">Amino-acid biosynthesis</keyword>
<comment type="catalytic activity">
    <reaction evidence="1 17">
        <text>7-phospho-2-dehydro-3-deoxy-D-arabino-heptonate = 3-dehydroquinate + phosphate</text>
        <dbReference type="Rhea" id="RHEA:21968"/>
        <dbReference type="ChEBI" id="CHEBI:32364"/>
        <dbReference type="ChEBI" id="CHEBI:43474"/>
        <dbReference type="ChEBI" id="CHEBI:58394"/>
        <dbReference type="EC" id="4.2.3.4"/>
    </reaction>
</comment>
<evidence type="ECO:0000256" key="11">
    <source>
        <dbReference type="ARBA" id="ARBA00022741"/>
    </source>
</evidence>
<feature type="domain" description="3-dehydroquinate synthase C-terminal" evidence="19">
    <location>
        <begin position="186"/>
        <end position="325"/>
    </location>
</feature>
<reference evidence="20" key="1">
    <citation type="submission" date="2023-05" db="EMBL/GenBank/DDBJ databases">
        <title>[olsenella] sp. nov., isolated from a pig farm feces dump.</title>
        <authorList>
            <person name="Chang Y.-H."/>
        </authorList>
    </citation>
    <scope>NUCLEOTIDE SEQUENCE</scope>
    <source>
        <strain evidence="20">YH-ols2217</strain>
    </source>
</reference>
<dbReference type="EC" id="4.2.3.4" evidence="6 17"/>
<dbReference type="InterPro" id="IPR030960">
    <property type="entry name" value="DHQS/DOIS_N"/>
</dbReference>
<evidence type="ECO:0000259" key="18">
    <source>
        <dbReference type="Pfam" id="PF01761"/>
    </source>
</evidence>
<comment type="cofactor">
    <cofactor evidence="2 17">
        <name>NAD(+)</name>
        <dbReference type="ChEBI" id="CHEBI:57540"/>
    </cofactor>
</comment>
<dbReference type="EMBL" id="JASJEX010000001">
    <property type="protein sequence ID" value="MDJ1128881.1"/>
    <property type="molecule type" value="Genomic_DNA"/>
</dbReference>
<keyword evidence="16 17" id="KW-0170">Cobalt</keyword>
<evidence type="ECO:0000256" key="7">
    <source>
        <dbReference type="ARBA" id="ARBA00017684"/>
    </source>
</evidence>
<evidence type="ECO:0000256" key="9">
    <source>
        <dbReference type="ARBA" id="ARBA00022605"/>
    </source>
</evidence>
<evidence type="ECO:0000256" key="12">
    <source>
        <dbReference type="ARBA" id="ARBA00022833"/>
    </source>
</evidence>
<evidence type="ECO:0000256" key="17">
    <source>
        <dbReference type="HAMAP-Rule" id="MF_00110"/>
    </source>
</evidence>
<evidence type="ECO:0000256" key="4">
    <source>
        <dbReference type="ARBA" id="ARBA00004661"/>
    </source>
</evidence>
<evidence type="ECO:0000313" key="20">
    <source>
        <dbReference type="EMBL" id="MDJ1128881.1"/>
    </source>
</evidence>
<keyword evidence="13 17" id="KW-0520">NAD</keyword>
<dbReference type="Pfam" id="PF24621">
    <property type="entry name" value="DHQS_C"/>
    <property type="match status" value="1"/>
</dbReference>
<comment type="caution">
    <text evidence="20">The sequence shown here is derived from an EMBL/GenBank/DDBJ whole genome shotgun (WGS) entry which is preliminary data.</text>
</comment>
<dbReference type="RefSeq" id="WP_283712520.1">
    <property type="nucleotide sequence ID" value="NZ_JASJEW010000001.1"/>
</dbReference>
<evidence type="ECO:0000256" key="15">
    <source>
        <dbReference type="ARBA" id="ARBA00023239"/>
    </source>
</evidence>
<dbReference type="InterPro" id="IPR030963">
    <property type="entry name" value="DHQ_synth_fam"/>
</dbReference>
<proteinExistence type="inferred from homology"/>
<keyword evidence="12 17" id="KW-0862">Zinc</keyword>
<organism evidence="20 21">
    <name type="scientific">Kribbibacterium absianum</name>
    <dbReference type="NCBI Taxonomy" id="3044210"/>
    <lineage>
        <taxon>Bacteria</taxon>
        <taxon>Bacillati</taxon>
        <taxon>Actinomycetota</taxon>
        <taxon>Coriobacteriia</taxon>
        <taxon>Coriobacteriales</taxon>
        <taxon>Kribbibacteriaceae</taxon>
        <taxon>Kribbibacterium</taxon>
    </lineage>
</organism>
<comment type="function">
    <text evidence="17">Catalyzes the conversion of 3-deoxy-D-arabino-heptulosonate 7-phosphate (DAHP) to dehydroquinate (DHQ).</text>
</comment>
<dbReference type="CDD" id="cd08195">
    <property type="entry name" value="DHQS"/>
    <property type="match status" value="1"/>
</dbReference>
<evidence type="ECO:0000256" key="8">
    <source>
        <dbReference type="ARBA" id="ARBA00022490"/>
    </source>
</evidence>
<evidence type="ECO:0000256" key="10">
    <source>
        <dbReference type="ARBA" id="ARBA00022723"/>
    </source>
</evidence>
<dbReference type="HAMAP" id="MF_00110">
    <property type="entry name" value="DHQ_synthase"/>
    <property type="match status" value="1"/>
</dbReference>
<feature type="domain" description="3-dehydroquinate synthase N-terminal" evidence="18">
    <location>
        <begin position="71"/>
        <end position="182"/>
    </location>
</feature>
<feature type="binding site" evidence="17">
    <location>
        <position position="267"/>
    </location>
    <ligand>
        <name>Zn(2+)</name>
        <dbReference type="ChEBI" id="CHEBI:29105"/>
    </ligand>
</feature>
<keyword evidence="15 17" id="KW-0456">Lyase</keyword>
<comment type="pathway">
    <text evidence="4 17">Metabolic intermediate biosynthesis; chorismate biosynthesis; chorismate from D-erythrose 4-phosphate and phosphoenolpyruvate: step 2/7.</text>
</comment>
<dbReference type="Proteomes" id="UP001431693">
    <property type="component" value="Unassembled WGS sequence"/>
</dbReference>
<accession>A0ABT6ZIJ9</accession>
<evidence type="ECO:0000256" key="14">
    <source>
        <dbReference type="ARBA" id="ARBA00023141"/>
    </source>
</evidence>
<dbReference type="PIRSF" id="PIRSF001455">
    <property type="entry name" value="DHQ_synth"/>
    <property type="match status" value="1"/>
</dbReference>
<comment type="similarity">
    <text evidence="5 17">Belongs to the sugar phosphate cyclases superfamily. Dehydroquinate synthase family.</text>
</comment>
<comment type="caution">
    <text evidence="17">Lacks conserved residue(s) required for the propagation of feature annotation.</text>
</comment>
<dbReference type="InterPro" id="IPR056179">
    <property type="entry name" value="DHQS_C"/>
</dbReference>
<sequence>MAETAVVPVDTPSRSYDVLVGRGVLADVGRLARETCGGDVAFVVTDTNVGPLYGDVVTGSLKEAGYAVGSCAFPAGEQSKTLSTLDGILQAMAVAGCTRDSVVVALGGGVAGDMGGLAAALYMRGVKVLQVPTSLLAMVDSSVGGKTAVDLPQGKNLVGAFWQPELVVADAECLETVPPELFTDSLGEVVKHAVLASPELFALLQGRCLGQRPLDLDLLQEVVAANVTIKRDVVNADEQERGLRQTLNLGHTAGHAIEAAASFSLGHGTCVAEGLCIVARGAAKRGLLSPEDADAIVACVANQGLPTEPSVPADDFLALSRADKKRHGSVLNVVVPRRIGRCEVVPMDEREFRSLVLDGLA</sequence>
<dbReference type="Gene3D" id="3.40.50.1970">
    <property type="match status" value="1"/>
</dbReference>
<protein>
    <recommendedName>
        <fullName evidence="7 17">3-dehydroquinate synthase</fullName>
        <shortName evidence="17">DHQS</shortName>
        <ecNumber evidence="6 17">4.2.3.4</ecNumber>
    </recommendedName>
</protein>
<dbReference type="InterPro" id="IPR016037">
    <property type="entry name" value="DHQ_synth_AroB"/>
</dbReference>
<dbReference type="PANTHER" id="PTHR43622:SF7">
    <property type="entry name" value="3-DEHYDROQUINATE SYNTHASE, CHLOROPLASTIC"/>
    <property type="match status" value="1"/>
</dbReference>
<dbReference type="SUPFAM" id="SSF56796">
    <property type="entry name" value="Dehydroquinate synthase-like"/>
    <property type="match status" value="1"/>
</dbReference>
<feature type="binding site" evidence="17">
    <location>
        <begin position="133"/>
        <end position="134"/>
    </location>
    <ligand>
        <name>NAD(+)</name>
        <dbReference type="ChEBI" id="CHEBI:57540"/>
    </ligand>
</feature>
<keyword evidence="14 17" id="KW-0057">Aromatic amino acid biosynthesis</keyword>
<name>A0ABT6ZIJ9_9ACTN</name>
<evidence type="ECO:0000256" key="5">
    <source>
        <dbReference type="ARBA" id="ARBA00005412"/>
    </source>
</evidence>